<dbReference type="AlphaFoldDB" id="A0AAD5STC6"/>
<keyword evidence="3" id="KW-1185">Reference proteome</keyword>
<evidence type="ECO:0000313" key="3">
    <source>
        <dbReference type="Proteomes" id="UP001211907"/>
    </source>
</evidence>
<name>A0AAD5STC6_9FUNG</name>
<evidence type="ECO:0000313" key="2">
    <source>
        <dbReference type="EMBL" id="KAJ3094148.1"/>
    </source>
</evidence>
<proteinExistence type="predicted"/>
<comment type="caution">
    <text evidence="2">The sequence shown here is derived from an EMBL/GenBank/DDBJ whole genome shotgun (WGS) entry which is preliminary data.</text>
</comment>
<gene>
    <name evidence="2" type="ORF">HK100_006256</name>
</gene>
<feature type="compositionally biased region" description="Low complexity" evidence="1">
    <location>
        <begin position="7"/>
        <end position="34"/>
    </location>
</feature>
<protein>
    <submittedName>
        <fullName evidence="2">Uncharacterized protein</fullName>
    </submittedName>
</protein>
<feature type="compositionally biased region" description="Low complexity" evidence="1">
    <location>
        <begin position="42"/>
        <end position="55"/>
    </location>
</feature>
<dbReference type="EMBL" id="JADGJH010002906">
    <property type="protein sequence ID" value="KAJ3094148.1"/>
    <property type="molecule type" value="Genomic_DNA"/>
</dbReference>
<organism evidence="2 3">
    <name type="scientific">Physocladia obscura</name>
    <dbReference type="NCBI Taxonomy" id="109957"/>
    <lineage>
        <taxon>Eukaryota</taxon>
        <taxon>Fungi</taxon>
        <taxon>Fungi incertae sedis</taxon>
        <taxon>Chytridiomycota</taxon>
        <taxon>Chytridiomycota incertae sedis</taxon>
        <taxon>Chytridiomycetes</taxon>
        <taxon>Chytridiales</taxon>
        <taxon>Chytriomycetaceae</taxon>
        <taxon>Physocladia</taxon>
    </lineage>
</organism>
<sequence length="565" mass="63697">MFNFHRTSTPPTATTTTSATTAHAKPVTHPATPAKTPPPLQSPTTNTTPTSTSTISATASPVLLKQVAVPPPNTATATATKKIELTPTQIIELFNARKQLPENSKIPDHIVGRFARGRKSMAANAMLSDEPFKKLCWVFGKDSIEGILGKTPIEAMISAGFSKLWLRNWLSDGEQHRLILMPSPKEECVPGTWDHIMDLIRKHYGLHLWEKLYPFLEELKTTHIKDIDPTGRLRYIAELSTKDRYAHDEYYTPEKLMGLKQEVTLYDARGFMFHTIGCSQLFIGRGYARDPNGSTDRVEYLIPNRKFGSIPGLVQQEFSISANEIHGLHLGKVLSKHERCVALAKIFSERKALRPDSTVAEGIVGRFIRGFKPEHFEKLVGEPSSNLAFVFGGDTIKSFMGLTASCAMMSLGFTKESLVAMNQMKMTHKLVLFPEPPKQCRKAKWDDAMELVKLYYEPEVYKKVAPHLKELKAKEYSEIDPNFALREVANYDYATRISHPNYYSAAKIKALPKVELFHARGFFYHSIRCNELFEGIGYTRSRDGDDDRAEYLVENMIIKNIPDVV</sequence>
<feature type="non-terminal residue" evidence="2">
    <location>
        <position position="1"/>
    </location>
</feature>
<feature type="region of interest" description="Disordered" evidence="1">
    <location>
        <begin position="1"/>
        <end position="55"/>
    </location>
</feature>
<accession>A0AAD5STC6</accession>
<dbReference type="Proteomes" id="UP001211907">
    <property type="component" value="Unassembled WGS sequence"/>
</dbReference>
<evidence type="ECO:0000256" key="1">
    <source>
        <dbReference type="SAM" id="MobiDB-lite"/>
    </source>
</evidence>
<reference evidence="2" key="1">
    <citation type="submission" date="2020-05" db="EMBL/GenBank/DDBJ databases">
        <title>Phylogenomic resolution of chytrid fungi.</title>
        <authorList>
            <person name="Stajich J.E."/>
            <person name="Amses K."/>
            <person name="Simmons R."/>
            <person name="Seto K."/>
            <person name="Myers J."/>
            <person name="Bonds A."/>
            <person name="Quandt C.A."/>
            <person name="Barry K."/>
            <person name="Liu P."/>
            <person name="Grigoriev I."/>
            <person name="Longcore J.E."/>
            <person name="James T.Y."/>
        </authorList>
    </citation>
    <scope>NUCLEOTIDE SEQUENCE</scope>
    <source>
        <strain evidence="2">JEL0513</strain>
    </source>
</reference>